<reference evidence="7" key="1">
    <citation type="submission" date="2022-12" db="EMBL/GenBank/DDBJ databases">
        <authorList>
            <person name="Wang J."/>
        </authorList>
    </citation>
    <scope>NUCLEOTIDE SEQUENCE</scope>
    <source>
        <strain evidence="7">HY-42-06</strain>
    </source>
</reference>
<dbReference type="PANTHER" id="PTHR32089">
    <property type="entry name" value="METHYL-ACCEPTING CHEMOTAXIS PROTEIN MCPB"/>
    <property type="match status" value="1"/>
</dbReference>
<dbReference type="PROSITE" id="PS50111">
    <property type="entry name" value="CHEMOTAXIS_TRANSDUC_2"/>
    <property type="match status" value="1"/>
</dbReference>
<dbReference type="NCBIfam" id="TIGR00229">
    <property type="entry name" value="sensory_box"/>
    <property type="match status" value="1"/>
</dbReference>
<protein>
    <submittedName>
        <fullName evidence="7">Methyl-accepting chemotaxis protein</fullName>
    </submittedName>
</protein>
<dbReference type="Gene3D" id="1.10.287.950">
    <property type="entry name" value="Methyl-accepting chemotaxis protein"/>
    <property type="match status" value="1"/>
</dbReference>
<evidence type="ECO:0000259" key="5">
    <source>
        <dbReference type="PROSITE" id="PS50111"/>
    </source>
</evidence>
<evidence type="ECO:0000256" key="3">
    <source>
        <dbReference type="PROSITE-ProRule" id="PRU00284"/>
    </source>
</evidence>
<dbReference type="InterPro" id="IPR035965">
    <property type="entry name" value="PAS-like_dom_sf"/>
</dbReference>
<dbReference type="SUPFAM" id="SSF58104">
    <property type="entry name" value="Methyl-accepting chemotaxis protein (MCP) signaling domain"/>
    <property type="match status" value="1"/>
</dbReference>
<dbReference type="SUPFAM" id="SSF55785">
    <property type="entry name" value="PYP-like sensor domain (PAS domain)"/>
    <property type="match status" value="1"/>
</dbReference>
<evidence type="ECO:0000256" key="1">
    <source>
        <dbReference type="ARBA" id="ARBA00023224"/>
    </source>
</evidence>
<feature type="coiled-coil region" evidence="4">
    <location>
        <begin position="146"/>
        <end position="180"/>
    </location>
</feature>
<dbReference type="SMART" id="SM00283">
    <property type="entry name" value="MA"/>
    <property type="match status" value="1"/>
</dbReference>
<proteinExistence type="inferred from homology"/>
<dbReference type="InterPro" id="IPR004089">
    <property type="entry name" value="MCPsignal_dom"/>
</dbReference>
<evidence type="ECO:0000256" key="2">
    <source>
        <dbReference type="ARBA" id="ARBA00029447"/>
    </source>
</evidence>
<dbReference type="Pfam" id="PF13426">
    <property type="entry name" value="PAS_9"/>
    <property type="match status" value="1"/>
</dbReference>
<sequence length="393" mass="43510">MFRRNKVKNEIREESEKIIKLEGKMATLEGIVNAIPDPYYVRDMNYKIIMWPKIMQELTGYSESEALGLKCKDVFETPYCSDCPVQKCAEKHECLRDVATYIITKNGEKNPSLISSSGIFNKDGELIGIVEIVRDNQLRTRTIETINSQSEQLSAVSQELAASSEEAADLSKNINRKSAEVLERVNEGLDLSINVHKKANDCDTFAIEVKDKVREVTKSMQVSVGLTDELKQKSEMITNIISAIQQIASQTNLLSLNASIEAARAGEAGKGFSVVAGEIRKLAENTNTFAKEIKDNIDEINNLVQGVVKHLSLTENDLSLGDKGITELLAYIKEMDDITKSLADGMKKNENLLRQSVEDNDSLSRSVGGASEVSQELATIAQELQNGMDLLNQ</sequence>
<dbReference type="InterPro" id="IPR004090">
    <property type="entry name" value="Chemotax_Me-accpt_rcpt"/>
</dbReference>
<dbReference type="RefSeq" id="WP_268047571.1">
    <property type="nucleotide sequence ID" value="NZ_JAPQES010000001.1"/>
</dbReference>
<gene>
    <name evidence="7" type="ORF">OXH55_01170</name>
</gene>
<feature type="domain" description="Methyl-accepting transducer" evidence="5">
    <location>
        <begin position="135"/>
        <end position="385"/>
    </location>
</feature>
<feature type="domain" description="PAS" evidence="6">
    <location>
        <begin position="24"/>
        <end position="68"/>
    </location>
</feature>
<organism evidence="7 8">
    <name type="scientific">Clostridium ganghwense</name>
    <dbReference type="NCBI Taxonomy" id="312089"/>
    <lineage>
        <taxon>Bacteria</taxon>
        <taxon>Bacillati</taxon>
        <taxon>Bacillota</taxon>
        <taxon>Clostridia</taxon>
        <taxon>Eubacteriales</taxon>
        <taxon>Clostridiaceae</taxon>
        <taxon>Clostridium</taxon>
    </lineage>
</organism>
<keyword evidence="1 3" id="KW-0807">Transducer</keyword>
<keyword evidence="4" id="KW-0175">Coiled coil</keyword>
<evidence type="ECO:0000256" key="4">
    <source>
        <dbReference type="SAM" id="Coils"/>
    </source>
</evidence>
<dbReference type="Proteomes" id="UP001079657">
    <property type="component" value="Unassembled WGS sequence"/>
</dbReference>
<dbReference type="Pfam" id="PF00015">
    <property type="entry name" value="MCPsignal"/>
    <property type="match status" value="1"/>
</dbReference>
<name>A0ABT4CMN0_9CLOT</name>
<dbReference type="Gene3D" id="3.30.450.20">
    <property type="entry name" value="PAS domain"/>
    <property type="match status" value="1"/>
</dbReference>
<evidence type="ECO:0000313" key="7">
    <source>
        <dbReference type="EMBL" id="MCY6369254.1"/>
    </source>
</evidence>
<dbReference type="InterPro" id="IPR000014">
    <property type="entry name" value="PAS"/>
</dbReference>
<dbReference type="PRINTS" id="PR00260">
    <property type="entry name" value="CHEMTRNSDUCR"/>
</dbReference>
<dbReference type="CDD" id="cd00130">
    <property type="entry name" value="PAS"/>
    <property type="match status" value="1"/>
</dbReference>
<comment type="caution">
    <text evidence="7">The sequence shown here is derived from an EMBL/GenBank/DDBJ whole genome shotgun (WGS) entry which is preliminary data.</text>
</comment>
<dbReference type="EMBL" id="JAPQES010000001">
    <property type="protein sequence ID" value="MCY6369254.1"/>
    <property type="molecule type" value="Genomic_DNA"/>
</dbReference>
<dbReference type="PROSITE" id="PS50112">
    <property type="entry name" value="PAS"/>
    <property type="match status" value="1"/>
</dbReference>
<dbReference type="PANTHER" id="PTHR32089:SF112">
    <property type="entry name" value="LYSOZYME-LIKE PROTEIN-RELATED"/>
    <property type="match status" value="1"/>
</dbReference>
<accession>A0ABT4CMN0</accession>
<evidence type="ECO:0000313" key="8">
    <source>
        <dbReference type="Proteomes" id="UP001079657"/>
    </source>
</evidence>
<keyword evidence="8" id="KW-1185">Reference proteome</keyword>
<evidence type="ECO:0000259" key="6">
    <source>
        <dbReference type="PROSITE" id="PS50112"/>
    </source>
</evidence>
<comment type="similarity">
    <text evidence="2">Belongs to the methyl-accepting chemotaxis (MCP) protein family.</text>
</comment>